<dbReference type="EC" id="2.7.13.3" evidence="2"/>
<proteinExistence type="predicted"/>
<dbReference type="PANTHER" id="PTHR43065">
    <property type="entry name" value="SENSOR HISTIDINE KINASE"/>
    <property type="match status" value="1"/>
</dbReference>
<dbReference type="PROSITE" id="PS50112">
    <property type="entry name" value="PAS"/>
    <property type="match status" value="1"/>
</dbReference>
<dbReference type="PANTHER" id="PTHR43065:SF46">
    <property type="entry name" value="C4-DICARBOXYLATE TRANSPORT SENSOR PROTEIN DCTB"/>
    <property type="match status" value="1"/>
</dbReference>
<dbReference type="Pfam" id="PF02518">
    <property type="entry name" value="HATPase_c"/>
    <property type="match status" value="1"/>
</dbReference>
<evidence type="ECO:0000259" key="14">
    <source>
        <dbReference type="PROSITE" id="PS50112"/>
    </source>
</evidence>
<accession>A0ABZ2UXH3</accession>
<dbReference type="SUPFAM" id="SSF52172">
    <property type="entry name" value="CheY-like"/>
    <property type="match status" value="1"/>
</dbReference>
<evidence type="ECO:0000256" key="3">
    <source>
        <dbReference type="ARBA" id="ARBA00022553"/>
    </source>
</evidence>
<dbReference type="CDD" id="cd04620">
    <property type="entry name" value="CBS_two-component_sensor_histidine_kinase_repeat1"/>
    <property type="match status" value="1"/>
</dbReference>
<evidence type="ECO:0000256" key="9">
    <source>
        <dbReference type="PROSITE-ProRule" id="PRU00169"/>
    </source>
</evidence>
<keyword evidence="6" id="KW-0418">Kinase</keyword>
<feature type="domain" description="Response regulatory" evidence="13">
    <location>
        <begin position="740"/>
        <end position="853"/>
    </location>
</feature>
<dbReference type="PRINTS" id="PR00344">
    <property type="entry name" value="BCTRLSENSOR"/>
</dbReference>
<dbReference type="RefSeq" id="WP_353932696.1">
    <property type="nucleotide sequence ID" value="NZ_CP150886.1"/>
</dbReference>
<dbReference type="SMART" id="SM00388">
    <property type="entry name" value="HisKA"/>
    <property type="match status" value="1"/>
</dbReference>
<dbReference type="InterPro" id="IPR036097">
    <property type="entry name" value="HisK_dim/P_sf"/>
</dbReference>
<dbReference type="Pfam" id="PF00072">
    <property type="entry name" value="Response_reg"/>
    <property type="match status" value="1"/>
</dbReference>
<sequence>MQSVYTVESPSIEQAIEYSPLMVSPDTLLIDVIVMMNLGGGRAVKSGDNFDFSSCILVVDQTSLIGIFTLRDLVKLTGLGINLSQVKVSEVMTKPVISINLTKTKNALAALSVMCKYQIHHLPVVDKQGELVGLITQDKIRQIIEPSHLLKLRSVKEVMVTDVIHVLPNTSVLKLSQIMSDRHIGCVVIVEPQEKLLMPVGIFTEKDIIKAQLQRINVAETQVQTMMSKPVFSIRVNESLWQVNQLMKELGVRRLVVVGEQGEMQGLVTQTNLLEVIDPGEVIKVIQALEVKVEEQTEQLRKSKLQLEKEVVQRRSVEKSLLEAREKLELEVDKRTSELVQANLRLQKEIEENKKAQQKIREQAALIDFSTDAIFVRDLENHILFWSNGAEKLYGWTAEESVGKQAHKIFYRESLSQLEAGIKITLETGSWQGELQQITKTGQEIIVASRWTLVKDNFGQPESILVVNTDITEKKQLETQFYRAQRLESIGTLASGIAHDLNNVFAPMMMIAQLLPLRCKNADSRTREMFKILENSCQRGSNLVKQILTFASGKEGKNILFQPGVLLKEFVTVIQETFPKSITISTSIHSDDLWILEADPTQLEQILMNLAVNARDAMLNGGVLTINARNCIISDAYSRRNVDAHAGDYVAFTIADTGTGIPAHILDRIFDPFFTTKNTGEGTGLGLSTVLGIVKNHGGFVEVLSQVGKGTKFEVFLPRVEGKINHKTIEGELPRGNGNLILVIDDEAVIRQTTQETLEKYGYQTLVAKDGREAIAIYAQHHQEIEAVLLDMVMPNIDGLTTIGILKNYNSQVKVIATSGLPWQEKAIAAGAIKFISKPYSVTDLLTTVFDILGNW</sequence>
<evidence type="ECO:0000313" key="18">
    <source>
        <dbReference type="Proteomes" id="UP001483337"/>
    </source>
</evidence>
<dbReference type="SMART" id="SM00086">
    <property type="entry name" value="PAC"/>
    <property type="match status" value="1"/>
</dbReference>
<dbReference type="InterPro" id="IPR046342">
    <property type="entry name" value="CBS_dom_sf"/>
</dbReference>
<dbReference type="PROSITE" id="PS50110">
    <property type="entry name" value="RESPONSE_REGULATORY"/>
    <property type="match status" value="1"/>
</dbReference>
<dbReference type="Pfam" id="PF00512">
    <property type="entry name" value="HisKA"/>
    <property type="match status" value="1"/>
</dbReference>
<dbReference type="SMART" id="SM00387">
    <property type="entry name" value="HATPase_c"/>
    <property type="match status" value="1"/>
</dbReference>
<dbReference type="PROSITE" id="PS50113">
    <property type="entry name" value="PAC"/>
    <property type="match status" value="1"/>
</dbReference>
<feature type="modified residue" description="4-aspartylphosphate" evidence="9">
    <location>
        <position position="791"/>
    </location>
</feature>
<keyword evidence="7" id="KW-0067">ATP-binding</keyword>
<keyword evidence="18" id="KW-1185">Reference proteome</keyword>
<evidence type="ECO:0000256" key="10">
    <source>
        <dbReference type="PROSITE-ProRule" id="PRU00703"/>
    </source>
</evidence>
<dbReference type="InterPro" id="IPR001610">
    <property type="entry name" value="PAC"/>
</dbReference>
<protein>
    <recommendedName>
        <fullName evidence="2">histidine kinase</fullName>
        <ecNumber evidence="2">2.7.13.3</ecNumber>
    </recommendedName>
</protein>
<keyword evidence="11" id="KW-0175">Coiled coil</keyword>
<dbReference type="Gene3D" id="3.30.450.20">
    <property type="entry name" value="PAS domain"/>
    <property type="match status" value="1"/>
</dbReference>
<dbReference type="InterPro" id="IPR011006">
    <property type="entry name" value="CheY-like_superfamily"/>
</dbReference>
<evidence type="ECO:0000313" key="17">
    <source>
        <dbReference type="EMBL" id="WZB89802.1"/>
    </source>
</evidence>
<dbReference type="Pfam" id="PF00571">
    <property type="entry name" value="CBS"/>
    <property type="match status" value="4"/>
</dbReference>
<keyword evidence="8" id="KW-0902">Two-component regulatory system</keyword>
<dbReference type="Gene3D" id="1.10.287.130">
    <property type="match status" value="1"/>
</dbReference>
<gene>
    <name evidence="17" type="ORF">WJM97_08955</name>
</gene>
<feature type="domain" description="CBS" evidence="16">
    <location>
        <begin position="159"/>
        <end position="220"/>
    </location>
</feature>
<evidence type="ECO:0000259" key="15">
    <source>
        <dbReference type="PROSITE" id="PS50113"/>
    </source>
</evidence>
<dbReference type="Gene3D" id="3.40.50.2300">
    <property type="match status" value="1"/>
</dbReference>
<dbReference type="CDD" id="cd00130">
    <property type="entry name" value="PAS"/>
    <property type="match status" value="1"/>
</dbReference>
<dbReference type="SUPFAM" id="SSF47384">
    <property type="entry name" value="Homodimeric domain of signal transducing histidine kinase"/>
    <property type="match status" value="1"/>
</dbReference>
<comment type="catalytic activity">
    <reaction evidence="1">
        <text>ATP + protein L-histidine = ADP + protein N-phospho-L-histidine.</text>
        <dbReference type="EC" id="2.7.13.3"/>
    </reaction>
</comment>
<dbReference type="InterPro" id="IPR036890">
    <property type="entry name" value="HATPase_C_sf"/>
</dbReference>
<dbReference type="InterPro" id="IPR035965">
    <property type="entry name" value="PAS-like_dom_sf"/>
</dbReference>
<dbReference type="Gene3D" id="3.10.580.10">
    <property type="entry name" value="CBS-domain"/>
    <property type="match status" value="2"/>
</dbReference>
<evidence type="ECO:0000259" key="12">
    <source>
        <dbReference type="PROSITE" id="PS50109"/>
    </source>
</evidence>
<evidence type="ECO:0000259" key="16">
    <source>
        <dbReference type="PROSITE" id="PS51371"/>
    </source>
</evidence>
<keyword evidence="4" id="KW-0808">Transferase</keyword>
<keyword evidence="10" id="KW-0129">CBS domain</keyword>
<feature type="domain" description="CBS" evidence="16">
    <location>
        <begin position="227"/>
        <end position="285"/>
    </location>
</feature>
<evidence type="ECO:0000256" key="7">
    <source>
        <dbReference type="ARBA" id="ARBA00022840"/>
    </source>
</evidence>
<dbReference type="InterPro" id="IPR000700">
    <property type="entry name" value="PAS-assoc_C"/>
</dbReference>
<dbReference type="PROSITE" id="PS51371">
    <property type="entry name" value="CBS"/>
    <property type="match status" value="3"/>
</dbReference>
<evidence type="ECO:0000256" key="11">
    <source>
        <dbReference type="SAM" id="Coils"/>
    </source>
</evidence>
<dbReference type="InterPro" id="IPR004358">
    <property type="entry name" value="Sig_transdc_His_kin-like_C"/>
</dbReference>
<evidence type="ECO:0000256" key="2">
    <source>
        <dbReference type="ARBA" id="ARBA00012438"/>
    </source>
</evidence>
<dbReference type="InterPro" id="IPR005467">
    <property type="entry name" value="His_kinase_dom"/>
</dbReference>
<evidence type="ECO:0000259" key="13">
    <source>
        <dbReference type="PROSITE" id="PS50110"/>
    </source>
</evidence>
<evidence type="ECO:0000256" key="5">
    <source>
        <dbReference type="ARBA" id="ARBA00022741"/>
    </source>
</evidence>
<feature type="domain" description="PAC" evidence="15">
    <location>
        <begin position="431"/>
        <end position="483"/>
    </location>
</feature>
<feature type="domain" description="CBS" evidence="16">
    <location>
        <begin position="92"/>
        <end position="152"/>
    </location>
</feature>
<dbReference type="InterPro" id="IPR000644">
    <property type="entry name" value="CBS_dom"/>
</dbReference>
<dbReference type="EMBL" id="CP150886">
    <property type="protein sequence ID" value="WZB89802.1"/>
    <property type="molecule type" value="Genomic_DNA"/>
</dbReference>
<dbReference type="Gene3D" id="3.30.565.10">
    <property type="entry name" value="Histidine kinase-like ATPase, C-terminal domain"/>
    <property type="match status" value="1"/>
</dbReference>
<dbReference type="InterPro" id="IPR001789">
    <property type="entry name" value="Sig_transdc_resp-reg_receiver"/>
</dbReference>
<evidence type="ECO:0000256" key="8">
    <source>
        <dbReference type="ARBA" id="ARBA00023012"/>
    </source>
</evidence>
<dbReference type="SUPFAM" id="SSF54631">
    <property type="entry name" value="CBS-domain pair"/>
    <property type="match status" value="2"/>
</dbReference>
<dbReference type="NCBIfam" id="TIGR00229">
    <property type="entry name" value="sensory_box"/>
    <property type="match status" value="1"/>
</dbReference>
<evidence type="ECO:0000256" key="1">
    <source>
        <dbReference type="ARBA" id="ARBA00000085"/>
    </source>
</evidence>
<keyword evidence="3 9" id="KW-0597">Phosphoprotein</keyword>
<feature type="domain" description="PAS" evidence="14">
    <location>
        <begin position="359"/>
        <end position="429"/>
    </location>
</feature>
<feature type="coiled-coil region" evidence="11">
    <location>
        <begin position="286"/>
        <end position="366"/>
    </location>
</feature>
<dbReference type="InterPro" id="IPR003661">
    <property type="entry name" value="HisK_dim/P_dom"/>
</dbReference>
<dbReference type="SMART" id="SM00448">
    <property type="entry name" value="REC"/>
    <property type="match status" value="1"/>
</dbReference>
<feature type="domain" description="Histidine kinase" evidence="12">
    <location>
        <begin position="496"/>
        <end position="721"/>
    </location>
</feature>
<keyword evidence="5" id="KW-0547">Nucleotide-binding</keyword>
<dbReference type="SUPFAM" id="SSF55874">
    <property type="entry name" value="ATPase domain of HSP90 chaperone/DNA topoisomerase II/histidine kinase"/>
    <property type="match status" value="1"/>
</dbReference>
<dbReference type="InterPro" id="IPR003594">
    <property type="entry name" value="HATPase_dom"/>
</dbReference>
<name>A0ABZ2UXH3_9CYAN</name>
<evidence type="ECO:0000256" key="6">
    <source>
        <dbReference type="ARBA" id="ARBA00022777"/>
    </source>
</evidence>
<organism evidence="17 18">
    <name type="scientific">Okeanomitos corallinicola TIOX110</name>
    <dbReference type="NCBI Taxonomy" id="3133117"/>
    <lineage>
        <taxon>Bacteria</taxon>
        <taxon>Bacillati</taxon>
        <taxon>Cyanobacteriota</taxon>
        <taxon>Cyanophyceae</taxon>
        <taxon>Nostocales</taxon>
        <taxon>Aphanizomenonaceae</taxon>
        <taxon>Okeanomitos</taxon>
    </lineage>
</organism>
<dbReference type="Proteomes" id="UP001483337">
    <property type="component" value="Chromosome"/>
</dbReference>
<dbReference type="SMART" id="SM00091">
    <property type="entry name" value="PAS"/>
    <property type="match status" value="1"/>
</dbReference>
<dbReference type="CDD" id="cd00082">
    <property type="entry name" value="HisKA"/>
    <property type="match status" value="1"/>
</dbReference>
<dbReference type="PROSITE" id="PS50109">
    <property type="entry name" value="HIS_KIN"/>
    <property type="match status" value="1"/>
</dbReference>
<reference evidence="17 18" key="1">
    <citation type="submission" date="2024-04" db="EMBL/GenBank/DDBJ databases">
        <title>Okeanomitos corallinicola gen. &amp; sp. nov. (Nostocales, Cyanobacteria), a new toxic marine heterocyst-forming cyanobacterium from a coral reef.</title>
        <authorList>
            <person name="Li H."/>
            <person name="Li R."/>
            <person name="Kang J."/>
            <person name="Hii K.S."/>
            <person name="Mohamed H.F."/>
            <person name="Xu X."/>
            <person name="Luo Z."/>
        </authorList>
    </citation>
    <scope>NUCLEOTIDE SEQUENCE [LARGE SCALE GENOMIC DNA]</scope>
    <source>
        <strain evidence="17 18">TIOX110</strain>
    </source>
</reference>
<evidence type="ECO:0000256" key="4">
    <source>
        <dbReference type="ARBA" id="ARBA00022679"/>
    </source>
</evidence>
<dbReference type="InterPro" id="IPR000014">
    <property type="entry name" value="PAS"/>
</dbReference>
<dbReference type="Pfam" id="PF13426">
    <property type="entry name" value="PAS_9"/>
    <property type="match status" value="1"/>
</dbReference>
<dbReference type="CDD" id="cd17774">
    <property type="entry name" value="CBS_two-component_sensor_histidine_kinase_repeat2"/>
    <property type="match status" value="1"/>
</dbReference>
<dbReference type="SUPFAM" id="SSF55785">
    <property type="entry name" value="PYP-like sensor domain (PAS domain)"/>
    <property type="match status" value="1"/>
</dbReference>
<dbReference type="SMART" id="SM00116">
    <property type="entry name" value="CBS"/>
    <property type="match status" value="4"/>
</dbReference>